<dbReference type="RefSeq" id="WP_064680113.1">
    <property type="nucleotide sequence ID" value="NZ_CP014870.1"/>
</dbReference>
<proteinExistence type="predicted"/>
<dbReference type="KEGG" id="psil:PMA3_27650"/>
<keyword evidence="2" id="KW-1185">Reference proteome</keyword>
<dbReference type="OrthoDB" id="6893217at2"/>
<protein>
    <submittedName>
        <fullName evidence="1">Uncharacterized protein</fullName>
    </submittedName>
</protein>
<organism evidence="1 2">
    <name type="scientific">Pseudomonas silesiensis</name>
    <dbReference type="NCBI Taxonomy" id="1853130"/>
    <lineage>
        <taxon>Bacteria</taxon>
        <taxon>Pseudomonadati</taxon>
        <taxon>Pseudomonadota</taxon>
        <taxon>Gammaproteobacteria</taxon>
        <taxon>Pseudomonadales</taxon>
        <taxon>Pseudomonadaceae</taxon>
        <taxon>Pseudomonas</taxon>
    </lineage>
</organism>
<evidence type="ECO:0000313" key="1">
    <source>
        <dbReference type="EMBL" id="ANJ58726.1"/>
    </source>
</evidence>
<dbReference type="Proteomes" id="UP000078354">
    <property type="component" value="Chromosome"/>
</dbReference>
<gene>
    <name evidence="1" type="ORF">PMA3_27650</name>
</gene>
<accession>A0A191Z1A7</accession>
<name>A0A191Z1A7_9PSED</name>
<sequence>MEPTTDRVTFNVDHAFCISLKEREYKRVLFQQTFAPLISNPIEFFIAERCSDPVQGCYESHQSLAARALAEDWERVLIFVDDAKPYRFRSSQIRRVNRFIRANQFQALHPGRAMGRTWLTWFPFLARGRVVVLHAFIISREGCRVLAETPYSGAPVEVMFKQQIKQHCMHLMFFHQHGAAVAGCNVLSVAIDEEEWWQRNFIIPQRSMLKNIVRAVLRLRF</sequence>
<dbReference type="AlphaFoldDB" id="A0A191Z1A7"/>
<evidence type="ECO:0000313" key="2">
    <source>
        <dbReference type="Proteomes" id="UP000078354"/>
    </source>
</evidence>
<dbReference type="EMBL" id="CP014870">
    <property type="protein sequence ID" value="ANJ58726.1"/>
    <property type="molecule type" value="Genomic_DNA"/>
</dbReference>
<reference evidence="1 2" key="1">
    <citation type="journal article" date="2018" name="Syst. Appl. Microbiol.">
        <title>Pseudomonas silesiensis sp. nov. strain A3T isolated from a biological pesticide sewage treatment plant and analysis of the complete genome sequence.</title>
        <authorList>
            <person name="Kaminski M.A."/>
            <person name="Furmanczyk E.M."/>
            <person name="Sobczak A."/>
            <person name="Dziembowski A."/>
            <person name="Lipinski L."/>
        </authorList>
    </citation>
    <scope>NUCLEOTIDE SEQUENCE [LARGE SCALE GENOMIC DNA]</scope>
    <source>
        <strain evidence="1 2">A3</strain>
    </source>
</reference>